<name>A0A9P6J690_MORAP</name>
<accession>A0A9P6J690</accession>
<comment type="similarity">
    <text evidence="3">Belongs to the mitochondrion-specific ribosomal protein mS38 family.</text>
</comment>
<comment type="caution">
    <text evidence="6">The sequence shown here is derived from an EMBL/GenBank/DDBJ whole genome shotgun (WGS) entry which is preliminary data.</text>
</comment>
<dbReference type="PANTHER" id="PTHR32035">
    <property type="entry name" value="AURORA KINASE A-INTERACTING PROTEIN"/>
    <property type="match status" value="1"/>
</dbReference>
<evidence type="ECO:0000256" key="2">
    <source>
        <dbReference type="ARBA" id="ARBA00023128"/>
    </source>
</evidence>
<evidence type="ECO:0000256" key="1">
    <source>
        <dbReference type="ARBA" id="ARBA00004173"/>
    </source>
</evidence>
<evidence type="ECO:0000313" key="7">
    <source>
        <dbReference type="Proteomes" id="UP000738359"/>
    </source>
</evidence>
<evidence type="ECO:0000259" key="5">
    <source>
        <dbReference type="SMART" id="SM01155"/>
    </source>
</evidence>
<keyword evidence="7" id="KW-1185">Reference proteome</keyword>
<gene>
    <name evidence="6" type="ORF">BGZ70_008240</name>
</gene>
<dbReference type="PANTHER" id="PTHR32035:SF3">
    <property type="entry name" value="SMALL RIBOSOMAL SUBUNIT PROTEIN MS38"/>
    <property type="match status" value="1"/>
</dbReference>
<sequence>MLSRLTIVRRSASGPLAPQVLAMAKTNVNPMRSSVVAASRCYQSSSSSSSPSSGDQFDSACLVSSVRSKDFSKTDLAQDSFFALHRPLLGSMASRQGFAQECQGKYWGLDQRRGSVDDLSSYLSSLAPFTPPSSLSQDVLRNIESKQLSVPNMDCVSSIQQQIESVPIQSIMDNLEETNAMHMTSVLRKRKIKMRKHKYKKLRKRTRALRKKLGK</sequence>
<dbReference type="SMART" id="SM01155">
    <property type="entry name" value="DUF1713"/>
    <property type="match status" value="1"/>
</dbReference>
<dbReference type="Pfam" id="PF08213">
    <property type="entry name" value="COX24_C"/>
    <property type="match status" value="1"/>
</dbReference>
<dbReference type="AlphaFoldDB" id="A0A9P6J690"/>
<proteinExistence type="inferred from homology"/>
<evidence type="ECO:0000256" key="4">
    <source>
        <dbReference type="ARBA" id="ARBA00035682"/>
    </source>
</evidence>
<feature type="domain" description="Ribosomal protein mS38 C-terminal" evidence="5">
    <location>
        <begin position="182"/>
        <end position="215"/>
    </location>
</feature>
<dbReference type="GO" id="GO:0005739">
    <property type="term" value="C:mitochondrion"/>
    <property type="evidence" value="ECO:0007669"/>
    <property type="project" value="UniProtKB-SubCell"/>
</dbReference>
<protein>
    <recommendedName>
        <fullName evidence="4">Small ribosomal subunit protein mS38</fullName>
    </recommendedName>
</protein>
<dbReference type="OrthoDB" id="2429891at2759"/>
<dbReference type="EMBL" id="JAAAHY010000578">
    <property type="protein sequence ID" value="KAF9961613.1"/>
    <property type="molecule type" value="Genomic_DNA"/>
</dbReference>
<dbReference type="CDD" id="cd23699">
    <property type="entry name" value="At5g63150_CTD"/>
    <property type="match status" value="1"/>
</dbReference>
<evidence type="ECO:0000256" key="3">
    <source>
        <dbReference type="ARBA" id="ARBA00035647"/>
    </source>
</evidence>
<reference evidence="6" key="1">
    <citation type="journal article" date="2020" name="Fungal Divers.">
        <title>Resolving the Mortierellaceae phylogeny through synthesis of multi-gene phylogenetics and phylogenomics.</title>
        <authorList>
            <person name="Vandepol N."/>
            <person name="Liber J."/>
            <person name="Desiro A."/>
            <person name="Na H."/>
            <person name="Kennedy M."/>
            <person name="Barry K."/>
            <person name="Grigoriev I.V."/>
            <person name="Miller A.N."/>
            <person name="O'Donnell K."/>
            <person name="Stajich J.E."/>
            <person name="Bonito G."/>
        </authorList>
    </citation>
    <scope>NUCLEOTIDE SEQUENCE</scope>
    <source>
        <strain evidence="6">CK1249</strain>
    </source>
</reference>
<organism evidence="6 7">
    <name type="scientific">Mortierella alpina</name>
    <name type="common">Oleaginous fungus</name>
    <name type="synonym">Mortierella renispora</name>
    <dbReference type="NCBI Taxonomy" id="64518"/>
    <lineage>
        <taxon>Eukaryota</taxon>
        <taxon>Fungi</taxon>
        <taxon>Fungi incertae sedis</taxon>
        <taxon>Mucoromycota</taxon>
        <taxon>Mortierellomycotina</taxon>
        <taxon>Mortierellomycetes</taxon>
        <taxon>Mortierellales</taxon>
        <taxon>Mortierellaceae</taxon>
        <taxon>Mortierella</taxon>
    </lineage>
</organism>
<dbReference type="InterPro" id="IPR013177">
    <property type="entry name" value="Ribosomal_mS38_C"/>
</dbReference>
<dbReference type="Proteomes" id="UP000738359">
    <property type="component" value="Unassembled WGS sequence"/>
</dbReference>
<keyword evidence="2" id="KW-0496">Mitochondrion</keyword>
<comment type="subcellular location">
    <subcellularLocation>
        <location evidence="1">Mitochondrion</location>
    </subcellularLocation>
</comment>
<evidence type="ECO:0000313" key="6">
    <source>
        <dbReference type="EMBL" id="KAF9961613.1"/>
    </source>
</evidence>